<name>A0A329NTZ9_9LACT</name>
<gene>
    <name evidence="1" type="ORF">DBT54_10010</name>
</gene>
<reference evidence="1 2" key="1">
    <citation type="submission" date="2018-04" db="EMBL/GenBank/DDBJ databases">
        <title>Aerococcus urinae genomes.</title>
        <authorList>
            <person name="Hilt E."/>
            <person name="Gilbert N.M."/>
            <person name="Thomas-White K."/>
            <person name="Putonti C."/>
            <person name="Lewis A.L."/>
            <person name="Visck K.L."/>
            <person name="Wolfe A.J."/>
        </authorList>
    </citation>
    <scope>NUCLEOTIDE SEQUENCE [LARGE SCALE GENOMIC DNA]</scope>
    <source>
        <strain evidence="1 2">UMB7480</strain>
    </source>
</reference>
<evidence type="ECO:0000313" key="2">
    <source>
        <dbReference type="Proteomes" id="UP000251923"/>
    </source>
</evidence>
<organism evidence="1 2">
    <name type="scientific">Aerococcus urinae</name>
    <dbReference type="NCBI Taxonomy" id="1376"/>
    <lineage>
        <taxon>Bacteria</taxon>
        <taxon>Bacillati</taxon>
        <taxon>Bacillota</taxon>
        <taxon>Bacilli</taxon>
        <taxon>Lactobacillales</taxon>
        <taxon>Aerococcaceae</taxon>
        <taxon>Aerococcus</taxon>
    </lineage>
</organism>
<accession>A0A329NTZ9</accession>
<dbReference type="AlphaFoldDB" id="A0A329NTZ9"/>
<protein>
    <submittedName>
        <fullName evidence="1">Phosphoribosyl-AMP cyclohydrolase</fullName>
    </submittedName>
</protein>
<dbReference type="Gene3D" id="3.10.20.810">
    <property type="entry name" value="Phosphoribosyl-AMP cyclohydrolase"/>
    <property type="match status" value="1"/>
</dbReference>
<sequence length="49" mass="5235">MTTTPFSPRGTEAEIEEGTAFAPKFDADGLIPVVATDAKSGEVLMFAWM</sequence>
<dbReference type="InterPro" id="IPR038019">
    <property type="entry name" value="PRib_AMP_CycHydrolase_sf"/>
</dbReference>
<feature type="non-terminal residue" evidence="1">
    <location>
        <position position="49"/>
    </location>
</feature>
<comment type="caution">
    <text evidence="1">The sequence shown here is derived from an EMBL/GenBank/DDBJ whole genome shotgun (WGS) entry which is preliminary data.</text>
</comment>
<dbReference type="EMBL" id="QMHM01000082">
    <property type="protein sequence ID" value="RAV76130.1"/>
    <property type="molecule type" value="Genomic_DNA"/>
</dbReference>
<proteinExistence type="predicted"/>
<dbReference type="SUPFAM" id="SSF141734">
    <property type="entry name" value="HisI-like"/>
    <property type="match status" value="1"/>
</dbReference>
<dbReference type="Proteomes" id="UP000251923">
    <property type="component" value="Unassembled WGS sequence"/>
</dbReference>
<evidence type="ECO:0000313" key="1">
    <source>
        <dbReference type="EMBL" id="RAV76130.1"/>
    </source>
</evidence>